<comment type="caution">
    <text evidence="3">The sequence shown here is derived from an EMBL/GenBank/DDBJ whole genome shotgun (WGS) entry which is preliminary data.</text>
</comment>
<feature type="domain" description="Alpha/beta hydrolase fold-3" evidence="2">
    <location>
        <begin position="81"/>
        <end position="286"/>
    </location>
</feature>
<organism evidence="3 4">
    <name type="scientific">Ligilactobacillus pobuzihii</name>
    <dbReference type="NCBI Taxonomy" id="449659"/>
    <lineage>
        <taxon>Bacteria</taxon>
        <taxon>Bacillati</taxon>
        <taxon>Bacillota</taxon>
        <taxon>Bacilli</taxon>
        <taxon>Lactobacillales</taxon>
        <taxon>Lactobacillaceae</taxon>
        <taxon>Ligilactobacillus</taxon>
    </lineage>
</organism>
<dbReference type="Gene3D" id="3.40.50.1820">
    <property type="entry name" value="alpha/beta hydrolase"/>
    <property type="match status" value="1"/>
</dbReference>
<accession>A0A0R2LH70</accession>
<dbReference type="EMBL" id="JQCN01000015">
    <property type="protein sequence ID" value="KRO01151.1"/>
    <property type="molecule type" value="Genomic_DNA"/>
</dbReference>
<reference evidence="3 4" key="1">
    <citation type="journal article" date="2015" name="Genome Announc.">
        <title>Expanding the biotechnology potential of lactobacilli through comparative genomics of 213 strains and associated genera.</title>
        <authorList>
            <person name="Sun Z."/>
            <person name="Harris H.M."/>
            <person name="McCann A."/>
            <person name="Guo C."/>
            <person name="Argimon S."/>
            <person name="Zhang W."/>
            <person name="Yang X."/>
            <person name="Jeffery I.B."/>
            <person name="Cooney J.C."/>
            <person name="Kagawa T.F."/>
            <person name="Liu W."/>
            <person name="Song Y."/>
            <person name="Salvetti E."/>
            <person name="Wrobel A."/>
            <person name="Rasinkangas P."/>
            <person name="Parkhill J."/>
            <person name="Rea M.C."/>
            <person name="O'Sullivan O."/>
            <person name="Ritari J."/>
            <person name="Douillard F.P."/>
            <person name="Paul Ross R."/>
            <person name="Yang R."/>
            <person name="Briner A.E."/>
            <person name="Felis G.E."/>
            <person name="de Vos W.M."/>
            <person name="Barrangou R."/>
            <person name="Klaenhammer T.R."/>
            <person name="Caufield P.W."/>
            <person name="Cui Y."/>
            <person name="Zhang H."/>
            <person name="O'Toole P.W."/>
        </authorList>
    </citation>
    <scope>NUCLEOTIDE SEQUENCE [LARGE SCALE GENOMIC DNA]</scope>
    <source>
        <strain evidence="3 4">NBRC 103219</strain>
    </source>
</reference>
<dbReference type="PANTHER" id="PTHR48081">
    <property type="entry name" value="AB HYDROLASE SUPERFAMILY PROTEIN C4A8.06C"/>
    <property type="match status" value="1"/>
</dbReference>
<dbReference type="Pfam" id="PF07859">
    <property type="entry name" value="Abhydrolase_3"/>
    <property type="match status" value="1"/>
</dbReference>
<protein>
    <submittedName>
        <fullName evidence="3">Esterase lipase</fullName>
    </submittedName>
</protein>
<dbReference type="InterPro" id="IPR029058">
    <property type="entry name" value="AB_hydrolase_fold"/>
</dbReference>
<keyword evidence="4" id="KW-1185">Reference proteome</keyword>
<keyword evidence="1" id="KW-0378">Hydrolase</keyword>
<evidence type="ECO:0000259" key="2">
    <source>
        <dbReference type="Pfam" id="PF07859"/>
    </source>
</evidence>
<dbReference type="AlphaFoldDB" id="A0A0R2LH70"/>
<proteinExistence type="predicted"/>
<evidence type="ECO:0000313" key="3">
    <source>
        <dbReference type="EMBL" id="KRO01151.1"/>
    </source>
</evidence>
<dbReference type="GO" id="GO:0016787">
    <property type="term" value="F:hydrolase activity"/>
    <property type="evidence" value="ECO:0007669"/>
    <property type="project" value="UniProtKB-KW"/>
</dbReference>
<dbReference type="PATRIC" id="fig|449659.4.peg.1131"/>
<dbReference type="OrthoDB" id="9815425at2"/>
<dbReference type="RefSeq" id="WP_017867507.1">
    <property type="nucleotide sequence ID" value="NZ_BJYB01000028.1"/>
</dbReference>
<dbReference type="Proteomes" id="UP000051886">
    <property type="component" value="Unassembled WGS sequence"/>
</dbReference>
<sequence length="320" mass="35828">MHISDDMIDPELRGLSKFYRTVHSHITPGKMKFFTNVLANLTGIGTKSLNYDQHYIPRFDGTMLRICVYYPKTPQENVPGILWLHGGGYAMSIPELEVPMLKKLIDASGAVVVVPEYRLSTEAPYPAALNDSYLALEWLASHGHEYGMREDQIMVGGSSAGGGLTAALTLYARDRGEINIAFQMPLYPMLDDRLTGSSTDNDAPFWNTESNELGWQLYLGARYGTDDIPPYAVPARADDFANLPPTVTFVGSVEPFRDETVSYIKRLKESGVETFFNEYQGAFHAFDLFKPNAQISKRATGFLLETFNYAVKNYFAEQPK</sequence>
<dbReference type="InterPro" id="IPR050300">
    <property type="entry name" value="GDXG_lipolytic_enzyme"/>
</dbReference>
<dbReference type="STRING" id="449659.IV66_GL001119"/>
<dbReference type="InterPro" id="IPR013094">
    <property type="entry name" value="AB_hydrolase_3"/>
</dbReference>
<name>A0A0R2LH70_9LACO</name>
<evidence type="ECO:0000313" key="4">
    <source>
        <dbReference type="Proteomes" id="UP000051886"/>
    </source>
</evidence>
<dbReference type="PANTHER" id="PTHR48081:SF8">
    <property type="entry name" value="ALPHA_BETA HYDROLASE FOLD-3 DOMAIN-CONTAINING PROTEIN-RELATED"/>
    <property type="match status" value="1"/>
</dbReference>
<gene>
    <name evidence="3" type="ORF">IV66_GL001119</name>
</gene>
<evidence type="ECO:0000256" key="1">
    <source>
        <dbReference type="ARBA" id="ARBA00022801"/>
    </source>
</evidence>
<dbReference type="SUPFAM" id="SSF53474">
    <property type="entry name" value="alpha/beta-Hydrolases"/>
    <property type="match status" value="1"/>
</dbReference>